<dbReference type="STRING" id="86630.A0A367JK55"/>
<dbReference type="Pfam" id="PF01663">
    <property type="entry name" value="Phosphodiest"/>
    <property type="match status" value="1"/>
</dbReference>
<sequence>MSGQSTPNLYNDSSLLLRARKSDRDLVGYDIKEDKKPVYEVIEMGEVAKWDPNAKQNKRKWSLLQHKPYLALILCMLIFLGFIVNTRFQRKIPTRHQLFFNGTTYFDTTVILLSLDGFRNDYLDRKVTPNIENIGKRGISAEYMNPSFPSITFPNHWTLVTGLYPEAHGIVANEFYDPALGQYFIHKNESISSDPKWWKGEPIWITSKKQGKKSAVIMWPGSNVKIDSLSPDYYQPYAREITAQDKMDTVLNWLDLPMDERPQSISVYIPQIDQKGHGGGPNGGQLNSVLTDMDNAIGYLLKGLKQRNLDSHVHVVVVSDHGMAPSDPSRYIFYDKILSDESQSYLRPREAWPLLGLRPRDDAPEHIIDQIYHELQTYTETHDDVHFTFYRREEMPSRFHYNATERIAPIVIIPDVGYAIIRSTDKKAPKGIHGYDNLAPEMRAIFAATGPKISEHYGKGTRLSPFFNTELYAFLTTLLDLVPAPNNATLNGILK</sequence>
<dbReference type="Proteomes" id="UP000252139">
    <property type="component" value="Unassembled WGS sequence"/>
</dbReference>
<dbReference type="PANTHER" id="PTHR10151:SF120">
    <property type="entry name" value="BIS(5'-ADENOSYL)-TRIPHOSPHATASE"/>
    <property type="match status" value="1"/>
</dbReference>
<keyword evidence="1" id="KW-1133">Transmembrane helix</keyword>
<dbReference type="InterPro" id="IPR017850">
    <property type="entry name" value="Alkaline_phosphatase_core_sf"/>
</dbReference>
<feature type="transmembrane region" description="Helical" evidence="1">
    <location>
        <begin position="69"/>
        <end position="88"/>
    </location>
</feature>
<comment type="caution">
    <text evidence="2">The sequence shown here is derived from an EMBL/GenBank/DDBJ whole genome shotgun (WGS) entry which is preliminary data.</text>
</comment>
<dbReference type="CDD" id="cd16018">
    <property type="entry name" value="Enpp"/>
    <property type="match status" value="1"/>
</dbReference>
<keyword evidence="3" id="KW-1185">Reference proteome</keyword>
<dbReference type="Gene3D" id="3.30.1360.180">
    <property type="match status" value="1"/>
</dbReference>
<dbReference type="AlphaFoldDB" id="A0A367JK55"/>
<dbReference type="GO" id="GO:0047429">
    <property type="term" value="F:nucleoside triphosphate diphosphatase activity"/>
    <property type="evidence" value="ECO:0007669"/>
    <property type="project" value="TreeGrafter"/>
</dbReference>
<dbReference type="Gene3D" id="3.40.720.10">
    <property type="entry name" value="Alkaline Phosphatase, subunit A"/>
    <property type="match status" value="1"/>
</dbReference>
<proteinExistence type="predicted"/>
<dbReference type="EMBL" id="PJQL01001138">
    <property type="protein sequence ID" value="RCH90334.1"/>
    <property type="molecule type" value="Genomic_DNA"/>
</dbReference>
<organism evidence="2 3">
    <name type="scientific">Rhizopus azygosporus</name>
    <name type="common">Rhizopus microsporus var. azygosporus</name>
    <dbReference type="NCBI Taxonomy" id="86630"/>
    <lineage>
        <taxon>Eukaryota</taxon>
        <taxon>Fungi</taxon>
        <taxon>Fungi incertae sedis</taxon>
        <taxon>Mucoromycota</taxon>
        <taxon>Mucoromycotina</taxon>
        <taxon>Mucoromycetes</taxon>
        <taxon>Mucorales</taxon>
        <taxon>Mucorineae</taxon>
        <taxon>Rhizopodaceae</taxon>
        <taxon>Rhizopus</taxon>
    </lineage>
</organism>
<name>A0A367JK55_RHIAZ</name>
<protein>
    <submittedName>
        <fullName evidence="2">Uncharacterized protein</fullName>
    </submittedName>
</protein>
<keyword evidence="1" id="KW-0812">Transmembrane</keyword>
<dbReference type="OrthoDB" id="415411at2759"/>
<accession>A0A367JK55</accession>
<evidence type="ECO:0000256" key="1">
    <source>
        <dbReference type="SAM" id="Phobius"/>
    </source>
</evidence>
<dbReference type="GO" id="GO:0017111">
    <property type="term" value="F:ribonucleoside triphosphate phosphatase activity"/>
    <property type="evidence" value="ECO:0007669"/>
    <property type="project" value="TreeGrafter"/>
</dbReference>
<dbReference type="PANTHER" id="PTHR10151">
    <property type="entry name" value="ECTONUCLEOTIDE PYROPHOSPHATASE/PHOSPHODIESTERASE"/>
    <property type="match status" value="1"/>
</dbReference>
<reference evidence="2 3" key="1">
    <citation type="journal article" date="2018" name="G3 (Bethesda)">
        <title>Phylogenetic and Phylogenomic Definition of Rhizopus Species.</title>
        <authorList>
            <person name="Gryganskyi A.P."/>
            <person name="Golan J."/>
            <person name="Dolatabadi S."/>
            <person name="Mondo S."/>
            <person name="Robb S."/>
            <person name="Idnurm A."/>
            <person name="Muszewska A."/>
            <person name="Steczkiewicz K."/>
            <person name="Masonjones S."/>
            <person name="Liao H.L."/>
            <person name="Gajdeczka M.T."/>
            <person name="Anike F."/>
            <person name="Vuek A."/>
            <person name="Anishchenko I.M."/>
            <person name="Voigt K."/>
            <person name="de Hoog G.S."/>
            <person name="Smith M.E."/>
            <person name="Heitman J."/>
            <person name="Vilgalys R."/>
            <person name="Stajich J.E."/>
        </authorList>
    </citation>
    <scope>NUCLEOTIDE SEQUENCE [LARGE SCALE GENOMIC DNA]</scope>
    <source>
        <strain evidence="2 3">CBS 357.93</strain>
    </source>
</reference>
<evidence type="ECO:0000313" key="2">
    <source>
        <dbReference type="EMBL" id="RCH90334.1"/>
    </source>
</evidence>
<dbReference type="SUPFAM" id="SSF53649">
    <property type="entry name" value="Alkaline phosphatase-like"/>
    <property type="match status" value="1"/>
</dbReference>
<evidence type="ECO:0000313" key="3">
    <source>
        <dbReference type="Proteomes" id="UP000252139"/>
    </source>
</evidence>
<dbReference type="InterPro" id="IPR002591">
    <property type="entry name" value="Phosphodiest/P_Trfase"/>
</dbReference>
<gene>
    <name evidence="2" type="ORF">CU097_001460</name>
</gene>
<dbReference type="GO" id="GO:0009141">
    <property type="term" value="P:nucleoside triphosphate metabolic process"/>
    <property type="evidence" value="ECO:0007669"/>
    <property type="project" value="TreeGrafter"/>
</dbReference>
<keyword evidence="1" id="KW-0472">Membrane</keyword>